<organism evidence="5 6">
    <name type="scientific">Granulicella mallensis</name>
    <dbReference type="NCBI Taxonomy" id="940614"/>
    <lineage>
        <taxon>Bacteria</taxon>
        <taxon>Pseudomonadati</taxon>
        <taxon>Acidobacteriota</taxon>
        <taxon>Terriglobia</taxon>
        <taxon>Terriglobales</taxon>
        <taxon>Acidobacteriaceae</taxon>
        <taxon>Granulicella</taxon>
    </lineage>
</organism>
<evidence type="ECO:0000256" key="3">
    <source>
        <dbReference type="SAM" id="MobiDB-lite"/>
    </source>
</evidence>
<dbReference type="Gene3D" id="3.90.1150.10">
    <property type="entry name" value="Aspartate Aminotransferase, domain 1"/>
    <property type="match status" value="1"/>
</dbReference>
<dbReference type="PANTHER" id="PTHR13693">
    <property type="entry name" value="CLASS II AMINOTRANSFERASE/8-AMINO-7-OXONONANOATE SYNTHASE"/>
    <property type="match status" value="1"/>
</dbReference>
<dbReference type="Gene3D" id="3.40.640.10">
    <property type="entry name" value="Type I PLP-dependent aspartate aminotransferase-like (Major domain)"/>
    <property type="match status" value="1"/>
</dbReference>
<sequence length="432" mass="46849">MRTQPPSEETATPAKKNFPSSSGQMFQDYFASDRKDTYKKHDLIDARARRLFENTALACSIDAYPFQAPLSSRSGPEVVMDGHRMLMLSSYDYLGLIGDPRVDEAAIEAIRRYGTGTGGVRLLTGTLDLHQEMEHALAEFKGTQSTITFTSGYAANLAVISALFGPADRVIADALSHRSLMDACRLAGVQVQRFEHNNPASLRHELENGPEANRTLIISDGVFSMDGDIGCLPELIALKKEFDCFLLMDESHASGVLGKHGRGTDEHFGVPTDEVDIWTGSLAKGIPASGGFVAVSQRLSIFLQHASAPFIFSGAMAAPVAAAVLATLKILKQEPERVARLQANAIFLREGLQSLGYDTGLSETAVIPVMLNDDTTTALFARKLRDHGILVSPVLFPAVAQGAARLRLCVTAAHTQEHLEFALDVFSKMRSE</sequence>
<comment type="caution">
    <text evidence="5">The sequence shown here is derived from an EMBL/GenBank/DDBJ whole genome shotgun (WGS) entry which is preliminary data.</text>
</comment>
<protein>
    <submittedName>
        <fullName evidence="5">Glycine C-acetyltransferase</fullName>
        <ecNumber evidence="5">2.3.1.29</ecNumber>
    </submittedName>
</protein>
<dbReference type="AlphaFoldDB" id="A0A7W7ZM84"/>
<dbReference type="SUPFAM" id="SSF53383">
    <property type="entry name" value="PLP-dependent transferases"/>
    <property type="match status" value="1"/>
</dbReference>
<dbReference type="Pfam" id="PF00155">
    <property type="entry name" value="Aminotran_1_2"/>
    <property type="match status" value="1"/>
</dbReference>
<feature type="domain" description="Aminotransferase class I/classII large" evidence="4">
    <location>
        <begin position="85"/>
        <end position="425"/>
    </location>
</feature>
<dbReference type="EC" id="2.3.1.29" evidence="5"/>
<name>A0A7W7ZM84_9BACT</name>
<feature type="region of interest" description="Disordered" evidence="3">
    <location>
        <begin position="1"/>
        <end position="24"/>
    </location>
</feature>
<evidence type="ECO:0000313" key="5">
    <source>
        <dbReference type="EMBL" id="MBB5062544.1"/>
    </source>
</evidence>
<gene>
    <name evidence="5" type="ORF">HDF15_000874</name>
</gene>
<comment type="cofactor">
    <cofactor evidence="1">
        <name>pyridoxal 5'-phosphate</name>
        <dbReference type="ChEBI" id="CHEBI:597326"/>
    </cofactor>
</comment>
<feature type="compositionally biased region" description="Polar residues" evidence="3">
    <location>
        <begin position="1"/>
        <end position="10"/>
    </location>
</feature>
<dbReference type="PANTHER" id="PTHR13693:SF3">
    <property type="entry name" value="LD36009P"/>
    <property type="match status" value="1"/>
</dbReference>
<dbReference type="RefSeq" id="WP_184253076.1">
    <property type="nucleotide sequence ID" value="NZ_JACHIO010000003.1"/>
</dbReference>
<evidence type="ECO:0000256" key="2">
    <source>
        <dbReference type="ARBA" id="ARBA00022679"/>
    </source>
</evidence>
<evidence type="ECO:0000313" key="6">
    <source>
        <dbReference type="Proteomes" id="UP000584867"/>
    </source>
</evidence>
<dbReference type="CDD" id="cd06454">
    <property type="entry name" value="KBL_like"/>
    <property type="match status" value="1"/>
</dbReference>
<dbReference type="InterPro" id="IPR004839">
    <property type="entry name" value="Aminotransferase_I/II_large"/>
</dbReference>
<dbReference type="InterPro" id="IPR015421">
    <property type="entry name" value="PyrdxlP-dep_Trfase_major"/>
</dbReference>
<dbReference type="InterPro" id="IPR015422">
    <property type="entry name" value="PyrdxlP-dep_Trfase_small"/>
</dbReference>
<reference evidence="5 6" key="1">
    <citation type="submission" date="2020-08" db="EMBL/GenBank/DDBJ databases">
        <title>Genomic Encyclopedia of Type Strains, Phase IV (KMG-V): Genome sequencing to study the core and pangenomes of soil and plant-associated prokaryotes.</title>
        <authorList>
            <person name="Whitman W."/>
        </authorList>
    </citation>
    <scope>NUCLEOTIDE SEQUENCE [LARGE SCALE GENOMIC DNA]</scope>
    <source>
        <strain evidence="5 6">X5P3</strain>
    </source>
</reference>
<evidence type="ECO:0000259" key="4">
    <source>
        <dbReference type="Pfam" id="PF00155"/>
    </source>
</evidence>
<keyword evidence="2 5" id="KW-0808">Transferase</keyword>
<dbReference type="GO" id="GO:0008890">
    <property type="term" value="F:glycine C-acetyltransferase activity"/>
    <property type="evidence" value="ECO:0007669"/>
    <property type="project" value="UniProtKB-EC"/>
</dbReference>
<keyword evidence="5" id="KW-0012">Acyltransferase</keyword>
<evidence type="ECO:0000256" key="1">
    <source>
        <dbReference type="ARBA" id="ARBA00001933"/>
    </source>
</evidence>
<dbReference type="EMBL" id="JACHIO010000003">
    <property type="protein sequence ID" value="MBB5062544.1"/>
    <property type="molecule type" value="Genomic_DNA"/>
</dbReference>
<dbReference type="InterPro" id="IPR015424">
    <property type="entry name" value="PyrdxlP-dep_Trfase"/>
</dbReference>
<dbReference type="InterPro" id="IPR050087">
    <property type="entry name" value="AON_synthase_class-II"/>
</dbReference>
<accession>A0A7W7ZM84</accession>
<dbReference type="GO" id="GO:0030170">
    <property type="term" value="F:pyridoxal phosphate binding"/>
    <property type="evidence" value="ECO:0007669"/>
    <property type="project" value="InterPro"/>
</dbReference>
<dbReference type="Proteomes" id="UP000584867">
    <property type="component" value="Unassembled WGS sequence"/>
</dbReference>
<proteinExistence type="predicted"/>